<dbReference type="PANTHER" id="PTHR45630">
    <property type="entry name" value="CATION-TRANSPORTING ATPASE-RELATED"/>
    <property type="match status" value="1"/>
</dbReference>
<keyword evidence="7" id="KW-1133">Transmembrane helix</keyword>
<keyword evidence="7" id="KW-0472">Membrane</keyword>
<evidence type="ECO:0000256" key="2">
    <source>
        <dbReference type="ARBA" id="ARBA00022723"/>
    </source>
</evidence>
<comment type="subcellular location">
    <subcellularLocation>
        <location evidence="1">Membrane</location>
        <topology evidence="1">Multi-pass membrane protein</topology>
    </subcellularLocation>
</comment>
<keyword evidence="7" id="KW-0812">Transmembrane</keyword>
<evidence type="ECO:0000256" key="7">
    <source>
        <dbReference type="SAM" id="Phobius"/>
    </source>
</evidence>
<dbReference type="InterPro" id="IPR023298">
    <property type="entry name" value="ATPase_P-typ_TM_dom_sf"/>
</dbReference>
<feature type="transmembrane region" description="Helical" evidence="7">
    <location>
        <begin position="82"/>
        <end position="104"/>
    </location>
</feature>
<dbReference type="GO" id="GO:0046872">
    <property type="term" value="F:metal ion binding"/>
    <property type="evidence" value="ECO:0007669"/>
    <property type="project" value="UniProtKB-KW"/>
</dbReference>
<gene>
    <name evidence="8" type="ORF">ASTO00021_LOCUS15886</name>
</gene>
<feature type="transmembrane region" description="Helical" evidence="7">
    <location>
        <begin position="193"/>
        <end position="215"/>
    </location>
</feature>
<keyword evidence="4" id="KW-0067">ATP-binding</keyword>
<keyword evidence="2" id="KW-0479">Metal-binding</keyword>
<name>A0A7S3PP57_9STRA</name>
<evidence type="ECO:0000256" key="1">
    <source>
        <dbReference type="ARBA" id="ARBA00004141"/>
    </source>
</evidence>
<dbReference type="SUPFAM" id="SSF81665">
    <property type="entry name" value="Calcium ATPase, transmembrane domain M"/>
    <property type="match status" value="1"/>
</dbReference>
<organism evidence="8">
    <name type="scientific">Aplanochytrium stocchinoi</name>
    <dbReference type="NCBI Taxonomy" id="215587"/>
    <lineage>
        <taxon>Eukaryota</taxon>
        <taxon>Sar</taxon>
        <taxon>Stramenopiles</taxon>
        <taxon>Bigyra</taxon>
        <taxon>Labyrinthulomycetes</taxon>
        <taxon>Thraustochytrida</taxon>
        <taxon>Thraustochytriidae</taxon>
        <taxon>Aplanochytrium</taxon>
    </lineage>
</organism>
<dbReference type="GO" id="GO:0140358">
    <property type="term" value="F:P-type transmembrane transporter activity"/>
    <property type="evidence" value="ECO:0007669"/>
    <property type="project" value="InterPro"/>
</dbReference>
<reference evidence="8" key="1">
    <citation type="submission" date="2021-01" db="EMBL/GenBank/DDBJ databases">
        <authorList>
            <person name="Corre E."/>
            <person name="Pelletier E."/>
            <person name="Niang G."/>
            <person name="Scheremetjew M."/>
            <person name="Finn R."/>
            <person name="Kale V."/>
            <person name="Holt S."/>
            <person name="Cochrane G."/>
            <person name="Meng A."/>
            <person name="Brown T."/>
            <person name="Cohen L."/>
        </authorList>
    </citation>
    <scope>NUCLEOTIDE SEQUENCE</scope>
    <source>
        <strain evidence="8">GSBS06</strain>
    </source>
</reference>
<evidence type="ECO:0000313" key="8">
    <source>
        <dbReference type="EMBL" id="CAE0445883.1"/>
    </source>
</evidence>
<dbReference type="InterPro" id="IPR006544">
    <property type="entry name" value="P-type_TPase_V"/>
</dbReference>
<protein>
    <recommendedName>
        <fullName evidence="9">Cation-transporting P-type ATPase C-terminal domain-containing protein</fullName>
    </recommendedName>
</protein>
<dbReference type="AlphaFoldDB" id="A0A7S3PP57"/>
<feature type="transmembrane region" description="Helical" evidence="7">
    <location>
        <begin position="289"/>
        <end position="310"/>
    </location>
</feature>
<feature type="transmembrane region" description="Helical" evidence="7">
    <location>
        <begin position="160"/>
        <end position="181"/>
    </location>
</feature>
<sequence length="326" mass="36529">MIRQGRCTLLSALQQQQIMMLECTIRAYCLAALSMEGARSSERQMIASSWLIMMAVGAFSYSSPIDEMHPTRPLNSLFHPGVFFSIVVQAAIHLGCIIYAVNLAKEAMGPEKLQEIIDFNRKLDKTLEKQMAEQSAAEEEQYNPVEDLLAIWSTPFKPNLLNTVVFLVETSQTMAVFFVNYKGRPWMKGLLENHMLFLSLFITIGSVAMCAWEVLPQFNSLIHLEPFPDDTFRWQVMGLVLATIGGTFIADRLVTAIFAPKIFAAMVESGMQTKLSDITPIFGTLLKAALGFIVVGSGNPIVWIGAWWLYRKRKSMIEEAEEAALD</sequence>
<evidence type="ECO:0000256" key="3">
    <source>
        <dbReference type="ARBA" id="ARBA00022741"/>
    </source>
</evidence>
<dbReference type="GO" id="GO:0005524">
    <property type="term" value="F:ATP binding"/>
    <property type="evidence" value="ECO:0007669"/>
    <property type="project" value="UniProtKB-KW"/>
</dbReference>
<evidence type="ECO:0008006" key="9">
    <source>
        <dbReference type="Google" id="ProtNLM"/>
    </source>
</evidence>
<evidence type="ECO:0000256" key="5">
    <source>
        <dbReference type="ARBA" id="ARBA00022842"/>
    </source>
</evidence>
<evidence type="ECO:0000256" key="4">
    <source>
        <dbReference type="ARBA" id="ARBA00022840"/>
    </source>
</evidence>
<keyword evidence="6" id="KW-1278">Translocase</keyword>
<dbReference type="PANTHER" id="PTHR45630:SF6">
    <property type="entry name" value="CATION-TRANSPORTING P-TYPE ATPASE N-TERMINAL DOMAIN-CONTAINING PROTEIN"/>
    <property type="match status" value="1"/>
</dbReference>
<proteinExistence type="predicted"/>
<feature type="transmembrane region" description="Helical" evidence="7">
    <location>
        <begin position="45"/>
        <end position="62"/>
    </location>
</feature>
<keyword evidence="3" id="KW-0547">Nucleotide-binding</keyword>
<dbReference type="GO" id="GO:0019829">
    <property type="term" value="F:ATPase-coupled monoatomic cation transmembrane transporter activity"/>
    <property type="evidence" value="ECO:0007669"/>
    <property type="project" value="TreeGrafter"/>
</dbReference>
<keyword evidence="5" id="KW-0460">Magnesium</keyword>
<evidence type="ECO:0000256" key="6">
    <source>
        <dbReference type="ARBA" id="ARBA00022967"/>
    </source>
</evidence>
<dbReference type="EMBL" id="HBIN01020752">
    <property type="protein sequence ID" value="CAE0445883.1"/>
    <property type="molecule type" value="Transcribed_RNA"/>
</dbReference>
<dbReference type="GO" id="GO:0016020">
    <property type="term" value="C:membrane"/>
    <property type="evidence" value="ECO:0007669"/>
    <property type="project" value="UniProtKB-SubCell"/>
</dbReference>
<feature type="transmembrane region" description="Helical" evidence="7">
    <location>
        <begin position="236"/>
        <end position="259"/>
    </location>
</feature>
<accession>A0A7S3PP57</accession>